<evidence type="ECO:0000259" key="6">
    <source>
        <dbReference type="PROSITE" id="PS51192"/>
    </source>
</evidence>
<keyword evidence="4" id="KW-0067">ATP-binding</keyword>
<dbReference type="PANTHER" id="PTHR12131">
    <property type="entry name" value="ATP-DEPENDENT RNA AND DNA HELICASE"/>
    <property type="match status" value="1"/>
</dbReference>
<dbReference type="GO" id="GO:0003676">
    <property type="term" value="F:nucleic acid binding"/>
    <property type="evidence" value="ECO:0007669"/>
    <property type="project" value="InterPro"/>
</dbReference>
<dbReference type="InterPro" id="IPR011545">
    <property type="entry name" value="DEAD/DEAH_box_helicase_dom"/>
</dbReference>
<dbReference type="SMART" id="SM00490">
    <property type="entry name" value="HELICc"/>
    <property type="match status" value="1"/>
</dbReference>
<dbReference type="InterPro" id="IPR014001">
    <property type="entry name" value="Helicase_ATP-bd"/>
</dbReference>
<reference evidence="8 9" key="1">
    <citation type="submission" date="2022-10" db="EMBL/GenBank/DDBJ databases">
        <title>The complete genomes of actinobacterial strains from the NBC collection.</title>
        <authorList>
            <person name="Joergensen T.S."/>
            <person name="Alvarez Arevalo M."/>
            <person name="Sterndorff E.B."/>
            <person name="Faurdal D."/>
            <person name="Vuksanovic O."/>
            <person name="Mourched A.-S."/>
            <person name="Charusanti P."/>
            <person name="Shaw S."/>
            <person name="Blin K."/>
            <person name="Weber T."/>
        </authorList>
    </citation>
    <scope>NUCLEOTIDE SEQUENCE [LARGE SCALE GENOMIC DNA]</scope>
    <source>
        <strain evidence="8 9">NBC_00319</strain>
    </source>
</reference>
<dbReference type="Pfam" id="PF08148">
    <property type="entry name" value="DSHCT"/>
    <property type="match status" value="1"/>
</dbReference>
<keyword evidence="3 8" id="KW-0347">Helicase</keyword>
<dbReference type="GO" id="GO:0005524">
    <property type="term" value="F:ATP binding"/>
    <property type="evidence" value="ECO:0007669"/>
    <property type="project" value="UniProtKB-KW"/>
</dbReference>
<feature type="domain" description="Helicase ATP-binding" evidence="6">
    <location>
        <begin position="57"/>
        <end position="215"/>
    </location>
</feature>
<dbReference type="Proteomes" id="UP001432128">
    <property type="component" value="Chromosome"/>
</dbReference>
<dbReference type="InterPro" id="IPR058621">
    <property type="entry name" value="SH3_HelY"/>
</dbReference>
<dbReference type="RefSeq" id="WP_328857941.1">
    <property type="nucleotide sequence ID" value="NZ_CP108021.1"/>
</dbReference>
<dbReference type="SMART" id="SM01142">
    <property type="entry name" value="DSHCT"/>
    <property type="match status" value="1"/>
</dbReference>
<accession>A0AAU4K417</accession>
<dbReference type="Pfam" id="PF26090">
    <property type="entry name" value="SH3_HelY"/>
    <property type="match status" value="1"/>
</dbReference>
<feature type="region of interest" description="Disordered" evidence="5">
    <location>
        <begin position="268"/>
        <end position="292"/>
    </location>
</feature>
<dbReference type="PROSITE" id="PS51194">
    <property type="entry name" value="HELICASE_CTER"/>
    <property type="match status" value="1"/>
</dbReference>
<dbReference type="Pfam" id="PF00270">
    <property type="entry name" value="DEAD"/>
    <property type="match status" value="1"/>
</dbReference>
<dbReference type="EMBL" id="CP108021">
    <property type="protein sequence ID" value="WUM20713.1"/>
    <property type="molecule type" value="Genomic_DNA"/>
</dbReference>
<evidence type="ECO:0000256" key="2">
    <source>
        <dbReference type="ARBA" id="ARBA00022801"/>
    </source>
</evidence>
<evidence type="ECO:0000256" key="4">
    <source>
        <dbReference type="ARBA" id="ARBA00022840"/>
    </source>
</evidence>
<dbReference type="GO" id="GO:0055087">
    <property type="term" value="C:Ski complex"/>
    <property type="evidence" value="ECO:0007669"/>
    <property type="project" value="TreeGrafter"/>
</dbReference>
<dbReference type="Pfam" id="PF00271">
    <property type="entry name" value="Helicase_C"/>
    <property type="match status" value="1"/>
</dbReference>
<dbReference type="InterPro" id="IPR027417">
    <property type="entry name" value="P-loop_NTPase"/>
</dbReference>
<organism evidence="8 9">
    <name type="scientific">Williamsia herbipolensis</name>
    <dbReference type="NCBI Taxonomy" id="1603258"/>
    <lineage>
        <taxon>Bacteria</taxon>
        <taxon>Bacillati</taxon>
        <taxon>Actinomycetota</taxon>
        <taxon>Actinomycetes</taxon>
        <taxon>Mycobacteriales</taxon>
        <taxon>Nocardiaceae</taxon>
        <taxon>Williamsia</taxon>
    </lineage>
</organism>
<evidence type="ECO:0000313" key="8">
    <source>
        <dbReference type="EMBL" id="WUM20713.1"/>
    </source>
</evidence>
<evidence type="ECO:0000313" key="9">
    <source>
        <dbReference type="Proteomes" id="UP001432128"/>
    </source>
</evidence>
<feature type="compositionally biased region" description="Basic and acidic residues" evidence="5">
    <location>
        <begin position="671"/>
        <end position="681"/>
    </location>
</feature>
<keyword evidence="9" id="KW-1185">Reference proteome</keyword>
<dbReference type="InterPro" id="IPR012961">
    <property type="entry name" value="Ski2/MTR4_C"/>
</dbReference>
<feature type="compositionally biased region" description="Basic residues" evidence="5">
    <location>
        <begin position="272"/>
        <end position="284"/>
    </location>
</feature>
<sequence length="962" mass="105237">MTSSEAAGPWDDDTPWGPDAGAPITEGAVTEVVDRPRLREFTDRLSFSLDPFQRESCAALEDGHGVLVCAPTGAGKTIVGEFAVHLALQAGTKCFYTTPIKALSNQKYSDLVAVHGADSIGLLTGDSSINPYAPIVVMTTEVVRNMIYANSPALDGLSHVVMDEVHFLADRFRGAVWEEVILHLDPDVKLVSLSATVSNAEEFGDWIKTVRGDTTVVVDDHRPIPLWQHMMVGNRIFDLFDQRIRPGERPQVNGELTRYIKQREMVEDHQRAHSGRGARGRPQRGRPTGTISRPDLIARLDRDGLLPAIGFIFSRAGCEAALEQCVRSGLNLLEPDQAEQVAEVVARYTGEFSPSDREILRVDSWESGLRRGLAAHHAGMLPAFRHAVEELFVRGLVRAVFATETLALGINMPARSVVLERLVKFNGESHVDLTPGEFTQLTGRAGRRGIDVEGHAVVVWMPGLDPTRVAGLAGARTFPLRSSFAPEYNMAINLIGRLGLAGAKNLLERSFAQFQTDRSVVGQHRQIDKARVILRKIDTELVGRASGLGIDPGRLAPDEPVGDASAYDGFLGYMTLREDIRTRERDLKFHKRMTLQANTVDELFGLKRGHVIGLHGGRHRGLAVVIEPANDRRDPKPLVLCEDGWAGRVGVSDFLNPPEVVGNMRLPRQVDHRTGRGRRDLASSLRNTGLSVPKGRNTKRSPAADDGELADLRARLRAHPAHELSSHDELFRLAERRNRSLREITNLTSSVDTRTSTLSVTFDRIVAVLTELGYLLADVDAEGAPRMVVTESGSTLSRVYSESDLLICECIRAGVWDALTPPELAAVVSSVVYESRRDTYSGPDLVTGNPTLRETLSATHKQWRTLSALENRHGVGVTREPDAGFATAMYTWAAGRSLGEALAVAGERGRPLPAGDFVRWSRQVIDLLEQIRMSAGAEGRLARSAKSAVGCIKRGVVAVELG</sequence>
<name>A0AAU4K417_9NOCA</name>
<evidence type="ECO:0000256" key="1">
    <source>
        <dbReference type="ARBA" id="ARBA00022741"/>
    </source>
</evidence>
<dbReference type="KEGG" id="whr:OG579_02450"/>
<dbReference type="InterPro" id="IPR050699">
    <property type="entry name" value="RNA-DNA_Helicase"/>
</dbReference>
<dbReference type="SMART" id="SM00487">
    <property type="entry name" value="DEXDc"/>
    <property type="match status" value="1"/>
</dbReference>
<dbReference type="Gene3D" id="1.10.3380.30">
    <property type="match status" value="1"/>
</dbReference>
<dbReference type="GO" id="GO:0004386">
    <property type="term" value="F:helicase activity"/>
    <property type="evidence" value="ECO:0007669"/>
    <property type="project" value="UniProtKB-KW"/>
</dbReference>
<feature type="region of interest" description="Disordered" evidence="5">
    <location>
        <begin position="1"/>
        <end position="24"/>
    </location>
</feature>
<keyword evidence="2" id="KW-0378">Hydrolase</keyword>
<proteinExistence type="predicted"/>
<gene>
    <name evidence="8" type="ORF">OG579_02450</name>
</gene>
<dbReference type="PROSITE" id="PS51192">
    <property type="entry name" value="HELICASE_ATP_BIND_1"/>
    <property type="match status" value="1"/>
</dbReference>
<dbReference type="CDD" id="cd18795">
    <property type="entry name" value="SF2_C_Ski2"/>
    <property type="match status" value="1"/>
</dbReference>
<dbReference type="PANTHER" id="PTHR12131:SF1">
    <property type="entry name" value="ATP-DEPENDENT RNA HELICASE SUPV3L1, MITOCHONDRIAL-RELATED"/>
    <property type="match status" value="1"/>
</dbReference>
<dbReference type="SUPFAM" id="SSF52540">
    <property type="entry name" value="P-loop containing nucleoside triphosphate hydrolases"/>
    <property type="match status" value="1"/>
</dbReference>
<protein>
    <submittedName>
        <fullName evidence="8">DEAD/DEAH box helicase</fullName>
    </submittedName>
</protein>
<evidence type="ECO:0000256" key="3">
    <source>
        <dbReference type="ARBA" id="ARBA00022806"/>
    </source>
</evidence>
<evidence type="ECO:0000259" key="7">
    <source>
        <dbReference type="PROSITE" id="PS51194"/>
    </source>
</evidence>
<dbReference type="Gene3D" id="3.40.50.300">
    <property type="entry name" value="P-loop containing nucleotide triphosphate hydrolases"/>
    <property type="match status" value="2"/>
</dbReference>
<feature type="domain" description="Helicase C-terminal" evidence="7">
    <location>
        <begin position="337"/>
        <end position="496"/>
    </location>
</feature>
<feature type="region of interest" description="Disordered" evidence="5">
    <location>
        <begin position="671"/>
        <end position="706"/>
    </location>
</feature>
<dbReference type="GO" id="GO:0016787">
    <property type="term" value="F:hydrolase activity"/>
    <property type="evidence" value="ECO:0007669"/>
    <property type="project" value="UniProtKB-KW"/>
</dbReference>
<dbReference type="GO" id="GO:0070478">
    <property type="term" value="P:nuclear-transcribed mRNA catabolic process, 3'-5' exonucleolytic nonsense-mediated decay"/>
    <property type="evidence" value="ECO:0007669"/>
    <property type="project" value="TreeGrafter"/>
</dbReference>
<dbReference type="InterPro" id="IPR001650">
    <property type="entry name" value="Helicase_C-like"/>
</dbReference>
<keyword evidence="1" id="KW-0547">Nucleotide-binding</keyword>
<evidence type="ECO:0000256" key="5">
    <source>
        <dbReference type="SAM" id="MobiDB-lite"/>
    </source>
</evidence>
<dbReference type="AlphaFoldDB" id="A0AAU4K417"/>